<evidence type="ECO:0000256" key="4">
    <source>
        <dbReference type="PROSITE-ProRule" id="PRU00267"/>
    </source>
</evidence>
<keyword evidence="8" id="KW-1185">Reference proteome</keyword>
<dbReference type="InterPro" id="IPR036910">
    <property type="entry name" value="HMG_box_dom_sf"/>
</dbReference>
<dbReference type="GO" id="GO:0005634">
    <property type="term" value="C:nucleus"/>
    <property type="evidence" value="ECO:0007669"/>
    <property type="project" value="UniProtKB-UniRule"/>
</dbReference>
<evidence type="ECO:0000256" key="1">
    <source>
        <dbReference type="ARBA" id="ARBA00023015"/>
    </source>
</evidence>
<dbReference type="Pfam" id="PF00505">
    <property type="entry name" value="HMG_box"/>
    <property type="match status" value="1"/>
</dbReference>
<comment type="caution">
    <text evidence="7">The sequence shown here is derived from an EMBL/GenBank/DDBJ whole genome shotgun (WGS) entry which is preliminary data.</text>
</comment>
<protein>
    <submittedName>
        <fullName evidence="7">Silenced mating-type M-specific polypeptide Mc</fullName>
    </submittedName>
</protein>
<dbReference type="InterPro" id="IPR050140">
    <property type="entry name" value="SRY-related_HMG-box_TF-like"/>
</dbReference>
<keyword evidence="3" id="KW-0804">Transcription</keyword>
<dbReference type="Gene3D" id="1.10.30.10">
    <property type="entry name" value="High mobility group box domain"/>
    <property type="match status" value="1"/>
</dbReference>
<dbReference type="FunFam" id="1.10.30.10:FF:000041">
    <property type="entry name" value="HMG box family protein"/>
    <property type="match status" value="1"/>
</dbReference>
<dbReference type="CDD" id="cd01389">
    <property type="entry name" value="HMG-box_ROX1-like"/>
    <property type="match status" value="1"/>
</dbReference>
<dbReference type="PANTHER" id="PTHR10270">
    <property type="entry name" value="SOX TRANSCRIPTION FACTOR"/>
    <property type="match status" value="1"/>
</dbReference>
<keyword evidence="4" id="KW-0539">Nucleus</keyword>
<dbReference type="OrthoDB" id="6247875at2759"/>
<evidence type="ECO:0000256" key="5">
    <source>
        <dbReference type="SAM" id="MobiDB-lite"/>
    </source>
</evidence>
<evidence type="ECO:0000256" key="2">
    <source>
        <dbReference type="ARBA" id="ARBA00023125"/>
    </source>
</evidence>
<dbReference type="PANTHER" id="PTHR10270:SF161">
    <property type="entry name" value="SEX-DETERMINING REGION Y PROTEIN"/>
    <property type="match status" value="1"/>
</dbReference>
<keyword evidence="1" id="KW-0805">Transcription regulation</keyword>
<keyword evidence="2 4" id="KW-0238">DNA-binding</keyword>
<dbReference type="Proteomes" id="UP000188320">
    <property type="component" value="Unassembled WGS sequence"/>
</dbReference>
<dbReference type="SUPFAM" id="SSF47095">
    <property type="entry name" value="HMG-box"/>
    <property type="match status" value="1"/>
</dbReference>
<accession>A0A1R1PEQ5</accession>
<dbReference type="InterPro" id="IPR009071">
    <property type="entry name" value="HMG_box_dom"/>
</dbReference>
<dbReference type="PROSITE" id="PS50118">
    <property type="entry name" value="HMG_BOX_2"/>
    <property type="match status" value="1"/>
</dbReference>
<dbReference type="EMBL" id="LSSK01001566">
    <property type="protein sequence ID" value="OMH79393.1"/>
    <property type="molecule type" value="Genomic_DNA"/>
</dbReference>
<feature type="DNA-binding region" description="HMG box" evidence="4">
    <location>
        <begin position="141"/>
        <end position="209"/>
    </location>
</feature>
<name>A0A1R1PEQ5_ZANCU</name>
<dbReference type="GO" id="GO:0001228">
    <property type="term" value="F:DNA-binding transcription activator activity, RNA polymerase II-specific"/>
    <property type="evidence" value="ECO:0007669"/>
    <property type="project" value="TreeGrafter"/>
</dbReference>
<evidence type="ECO:0000313" key="8">
    <source>
        <dbReference type="Proteomes" id="UP000188320"/>
    </source>
</evidence>
<evidence type="ECO:0000313" key="7">
    <source>
        <dbReference type="EMBL" id="OMH79393.1"/>
    </source>
</evidence>
<dbReference type="GO" id="GO:0030154">
    <property type="term" value="P:cell differentiation"/>
    <property type="evidence" value="ECO:0007669"/>
    <property type="project" value="TreeGrafter"/>
</dbReference>
<feature type="region of interest" description="Disordered" evidence="5">
    <location>
        <begin position="80"/>
        <end position="104"/>
    </location>
</feature>
<evidence type="ECO:0000256" key="3">
    <source>
        <dbReference type="ARBA" id="ARBA00023163"/>
    </source>
</evidence>
<proteinExistence type="predicted"/>
<reference evidence="8" key="1">
    <citation type="submission" date="2017-01" db="EMBL/GenBank/DDBJ databases">
        <authorList>
            <person name="Wang Y."/>
            <person name="White M."/>
            <person name="Kvist S."/>
            <person name="Moncalvo J.-M."/>
        </authorList>
    </citation>
    <scope>NUCLEOTIDE SEQUENCE [LARGE SCALE GENOMIC DNA]</scope>
    <source>
        <strain evidence="8">COL-18-3</strain>
    </source>
</reference>
<dbReference type="AlphaFoldDB" id="A0A1R1PEQ5"/>
<organism evidence="7 8">
    <name type="scientific">Zancudomyces culisetae</name>
    <name type="common">Gut fungus</name>
    <name type="synonym">Smittium culisetae</name>
    <dbReference type="NCBI Taxonomy" id="1213189"/>
    <lineage>
        <taxon>Eukaryota</taxon>
        <taxon>Fungi</taxon>
        <taxon>Fungi incertae sedis</taxon>
        <taxon>Zoopagomycota</taxon>
        <taxon>Kickxellomycotina</taxon>
        <taxon>Harpellomycetes</taxon>
        <taxon>Harpellales</taxon>
        <taxon>Legeriomycetaceae</taxon>
        <taxon>Zancudomyces</taxon>
    </lineage>
</organism>
<dbReference type="GO" id="GO:0000978">
    <property type="term" value="F:RNA polymerase II cis-regulatory region sequence-specific DNA binding"/>
    <property type="evidence" value="ECO:0007669"/>
    <property type="project" value="TreeGrafter"/>
</dbReference>
<dbReference type="SMART" id="SM00398">
    <property type="entry name" value="HMG"/>
    <property type="match status" value="1"/>
</dbReference>
<feature type="domain" description="HMG box" evidence="6">
    <location>
        <begin position="141"/>
        <end position="209"/>
    </location>
</feature>
<gene>
    <name evidence="7" type="ORF">AX774_g7205</name>
</gene>
<sequence>MESGKLEYLNTLTDKCSPGDEINTLVASSNGSEEYKNSKIYDTHSLNGYKVMQSYADGVYNTEISQGVVQMGVEQQNLGSKGSLGTQLPTKTEDQNVSPTCINSHNGNTNFEGLELGNKEFDGSGYDMSKKENRSVKPKRTPRPANAFILYRKNKQAEVIKNNPGVSNKEISCIIGKMWREETSEIRNEYRVKAEEEKKKHKILYPDYKYQPRKSKKFYRLDNDINFGEYSYYGEPMPNQMFYSGQGYGGYNPVVYDIPEVSRDSYVHSTQNNVGYMGIQNARDMQLQSYAKNIEVKQSQPRINSLSEVPYPQSQMVTNMSRQLPHPNQKNSSYMGDSFIPGSLGPKINTSQLWGKGNMNDNLELDSMTPTGDNSYISTILPKQITKIPTIYADSNRIPDMNFAHINNPLGPEHTNVINYNKIRSPYYGSPTKSNYPMPFGEEYPQFYNKNNTRPEEQVDSKQGTNNMRYTQVGQRTVKSLDPGLDSDYRVGNYQQRKQQAYNENSNGLVYQQGSMFSLPLVTDIHGNNM</sequence>
<evidence type="ECO:0000259" key="6">
    <source>
        <dbReference type="PROSITE" id="PS50118"/>
    </source>
</evidence>